<dbReference type="PANTHER" id="PTHR45339">
    <property type="entry name" value="HYBRID SIGNAL TRANSDUCTION HISTIDINE KINASE J"/>
    <property type="match status" value="1"/>
</dbReference>
<dbReference type="CDD" id="cd00130">
    <property type="entry name" value="PAS"/>
    <property type="match status" value="2"/>
</dbReference>
<evidence type="ECO:0000256" key="11">
    <source>
        <dbReference type="ARBA" id="ARBA00022989"/>
    </source>
</evidence>
<dbReference type="Pfam" id="PF03924">
    <property type="entry name" value="CHASE"/>
    <property type="match status" value="1"/>
</dbReference>
<dbReference type="Gene3D" id="3.30.450.350">
    <property type="entry name" value="CHASE domain"/>
    <property type="match status" value="1"/>
</dbReference>
<keyword evidence="28" id="KW-1185">Reference proteome</keyword>
<dbReference type="InterPro" id="IPR006189">
    <property type="entry name" value="CHASE_dom"/>
</dbReference>
<dbReference type="Pfam" id="PF01627">
    <property type="entry name" value="Hpt"/>
    <property type="match status" value="1"/>
</dbReference>
<evidence type="ECO:0000259" key="22">
    <source>
        <dbReference type="PROSITE" id="PS50110"/>
    </source>
</evidence>
<comment type="subunit">
    <text evidence="15">At low DSF concentrations, interacts with RpfF.</text>
</comment>
<dbReference type="CDD" id="cd17546">
    <property type="entry name" value="REC_hyHK_CKI1_RcsC-like"/>
    <property type="match status" value="1"/>
</dbReference>
<feature type="domain" description="PAC" evidence="24">
    <location>
        <begin position="620"/>
        <end position="670"/>
    </location>
</feature>
<dbReference type="Gene3D" id="3.40.50.2300">
    <property type="match status" value="1"/>
</dbReference>
<dbReference type="SUPFAM" id="SSF47384">
    <property type="entry name" value="Homodimeric domain of signal transducing histidine kinase"/>
    <property type="match status" value="1"/>
</dbReference>
<evidence type="ECO:0000256" key="4">
    <source>
        <dbReference type="ARBA" id="ARBA00022475"/>
    </source>
</evidence>
<dbReference type="Pfam" id="PF00072">
    <property type="entry name" value="Response_reg"/>
    <property type="match status" value="1"/>
</dbReference>
<dbReference type="SUPFAM" id="SSF47226">
    <property type="entry name" value="Histidine-containing phosphotransfer domain, HPT domain"/>
    <property type="match status" value="1"/>
</dbReference>
<dbReference type="CDD" id="cd16922">
    <property type="entry name" value="HATPase_EvgS-ArcB-TorS-like"/>
    <property type="match status" value="1"/>
</dbReference>
<evidence type="ECO:0000256" key="8">
    <source>
        <dbReference type="ARBA" id="ARBA00022741"/>
    </source>
</evidence>
<evidence type="ECO:0000256" key="13">
    <source>
        <dbReference type="ARBA" id="ARBA00023136"/>
    </source>
</evidence>
<dbReference type="InterPro" id="IPR011006">
    <property type="entry name" value="CheY-like_superfamily"/>
</dbReference>
<dbReference type="SMART" id="SM00448">
    <property type="entry name" value="REC"/>
    <property type="match status" value="1"/>
</dbReference>
<dbReference type="InterPro" id="IPR001610">
    <property type="entry name" value="PAC"/>
</dbReference>
<evidence type="ECO:0000259" key="23">
    <source>
        <dbReference type="PROSITE" id="PS50112"/>
    </source>
</evidence>
<feature type="domain" description="PAC" evidence="24">
    <location>
        <begin position="740"/>
        <end position="792"/>
    </location>
</feature>
<proteinExistence type="predicted"/>
<evidence type="ECO:0000256" key="6">
    <source>
        <dbReference type="ARBA" id="ARBA00022679"/>
    </source>
</evidence>
<evidence type="ECO:0000259" key="24">
    <source>
        <dbReference type="PROSITE" id="PS50113"/>
    </source>
</evidence>
<dbReference type="PRINTS" id="PR00344">
    <property type="entry name" value="BCTRLSENSOR"/>
</dbReference>
<evidence type="ECO:0000256" key="12">
    <source>
        <dbReference type="ARBA" id="ARBA00023012"/>
    </source>
</evidence>
<sequence>MEVVPRNRSAWAQISALALAYAVLGALGLMLAVPSGHASPVFPAAGLALAAVLVWGNIALPGIWLGALTIQVVGAWLDSSLGWGMFLSTLGMASGATLQAWGGRVLIGRFQGDQWRTLENEQSIFGFLALGGPLACLISPSVGTFCLSALGGLDSSAYFFTWWTWYVGDALGVLIGTPIALCLLIAGGDLWAERRRRLIVPMLLVLGLVGGALLGAARWEQEAQNQQLQADGEALAKDISQRLVAHREVLLSLRRFIEVTPEIRFSQFSYLIETTLRDEPDIFALSYNPYVRRQQREAFERDMAGKTAMPGYRIIERDNQNRLAPAIAKDEYVPVGFIGPMPANLPALGFDINSEPIRHDAIQRAIASGEMAVTAPIRLVQEQKQGAGVLMLSPVHARGGNGSARGSKETLAGFAVVVIRVDEMVRIATHGQLPAGLRLQLCDPAAEPGKNLLHQSNGNEGKALDARTWRTPITIGDRTWEISLVPTETYFQQQRHWTSWLVGVVGLFFATLLQVLMLGMTGRTAAIQRKVEAQTAEIRRKSAELEQSEARYHSIFDNSYSVMLIINPEDGAIVDANPAAARYYGWTRAELLGMHISQINTLTNDELRQEMERARQSRSNHFFFRHRRADGSIRDVEAFSGPIAIGGRTFLFSIVHDITERKNAEEQLRKLSKAVEQSPESVIITNLKGEIEYVNEAFERTTGYSGAEVVGQTPCILHSGKTPAASYQRLWQALSQGLVWKGEFQNRRKDGSDYVEFAIVAPIRQPDGQISHYVSVQEDITEKKRLASELDRHRQHLEDLVKSRTEELSLAKQQAEAANLAKSAFLANMSHEIRTPMNAILGLTHLLQRDTTDPTQRERLSKIGAASKHLLSVINDILDLSKIEAGRLLLEDTDFTLADVLDHVASLIGDSVRNKGLSLEVDGDGVPAWLHGDPTRLRQALLNFAGNAVKFTEQGVIVLRARLIDEKDDELTLRFEVQDTGIGIAAEKLPRLFDAFEQADVSTTRKYGGTGLGLTITRRLVELMGGAVGVESELGKGSIFWFSVRVLRGRGRMMAVPREYQGGDNAELELRRWYADARLLLVEDNPINQEVATDLLQAAGLSVDVAGNGRQAVEMASSKDYDLILMDIQMPEMDGLEATRIIRNLPDWQKKPILAMTANAFDEDRRLCFEAGMNDFVPKPVNPDVLYRSLLKWLPKTARSTTPSSSPLEPVADNASNDALMARLADIPGLDTKLGLNVAGGKAENYVRLLRKFVSLHPGDMAQLRQKLAAGDRESALIIAHSLKGVAANLGGTEVKDGASALEAAIKAGGAQETLAPLIEKLDAQLNTLIAKITETLPAVPEVTASTDQPPNWLELNAMLTRLDGLLRIGDTQCFDLCQSHAAEIRSAFGRLGDDLLQSVEDFNFDKARGEITQARSEHRELNG</sequence>
<dbReference type="InterPro" id="IPR003594">
    <property type="entry name" value="HATPase_dom"/>
</dbReference>
<keyword evidence="5 19" id="KW-0597">Phosphoprotein</keyword>
<keyword evidence="10" id="KW-0067">ATP-binding</keyword>
<dbReference type="InterPro" id="IPR001789">
    <property type="entry name" value="Sig_transdc_resp-reg_receiver"/>
</dbReference>
<dbReference type="Gene3D" id="3.30.450.20">
    <property type="entry name" value="PAS domain"/>
    <property type="match status" value="2"/>
</dbReference>
<evidence type="ECO:0000256" key="7">
    <source>
        <dbReference type="ARBA" id="ARBA00022692"/>
    </source>
</evidence>
<keyword evidence="6" id="KW-0808">Transferase</keyword>
<dbReference type="PROSITE" id="PS50112">
    <property type="entry name" value="PAS"/>
    <property type="match status" value="2"/>
</dbReference>
<dbReference type="Pfam" id="PF05231">
    <property type="entry name" value="MASE1"/>
    <property type="match status" value="1"/>
</dbReference>
<dbReference type="Gene3D" id="1.10.287.130">
    <property type="match status" value="1"/>
</dbReference>
<feature type="transmembrane region" description="Helical" evidence="20">
    <location>
        <begin position="12"/>
        <end position="33"/>
    </location>
</feature>
<dbReference type="InterPro" id="IPR003661">
    <property type="entry name" value="HisK_dim/P_dom"/>
</dbReference>
<dbReference type="SUPFAM" id="SSF52172">
    <property type="entry name" value="CheY-like"/>
    <property type="match status" value="1"/>
</dbReference>
<comment type="catalytic activity">
    <reaction evidence="1">
        <text>ATP + protein L-histidine = ADP + protein N-phospho-L-histidine.</text>
        <dbReference type="EC" id="2.7.13.3"/>
    </reaction>
</comment>
<dbReference type="SMART" id="SM01079">
    <property type="entry name" value="CHASE"/>
    <property type="match status" value="1"/>
</dbReference>
<dbReference type="FunFam" id="1.10.287.130:FF:000002">
    <property type="entry name" value="Two-component osmosensing histidine kinase"/>
    <property type="match status" value="1"/>
</dbReference>
<dbReference type="PROSITE" id="PS50839">
    <property type="entry name" value="CHASE"/>
    <property type="match status" value="1"/>
</dbReference>
<accession>A0A1I4YI76</accession>
<keyword evidence="8" id="KW-0547">Nucleotide-binding</keyword>
<feature type="domain" description="Response regulatory" evidence="22">
    <location>
        <begin position="1078"/>
        <end position="1194"/>
    </location>
</feature>
<dbReference type="Pfam" id="PF02518">
    <property type="entry name" value="HATPase_c"/>
    <property type="match status" value="1"/>
</dbReference>
<dbReference type="Proteomes" id="UP000242869">
    <property type="component" value="Unassembled WGS sequence"/>
</dbReference>
<dbReference type="PROSITE" id="PS50110">
    <property type="entry name" value="RESPONSE_REGULATORY"/>
    <property type="match status" value="1"/>
</dbReference>
<evidence type="ECO:0000256" key="2">
    <source>
        <dbReference type="ARBA" id="ARBA00004651"/>
    </source>
</evidence>
<evidence type="ECO:0000259" key="25">
    <source>
        <dbReference type="PROSITE" id="PS50839"/>
    </source>
</evidence>
<dbReference type="GO" id="GO:0005886">
    <property type="term" value="C:plasma membrane"/>
    <property type="evidence" value="ECO:0007669"/>
    <property type="project" value="UniProtKB-SubCell"/>
</dbReference>
<feature type="transmembrane region" description="Helical" evidence="20">
    <location>
        <begin position="162"/>
        <end position="186"/>
    </location>
</feature>
<dbReference type="SUPFAM" id="SSF55874">
    <property type="entry name" value="ATPase domain of HSP90 chaperone/DNA topoisomerase II/histidine kinase"/>
    <property type="match status" value="1"/>
</dbReference>
<dbReference type="EMBL" id="FOVE01000008">
    <property type="protein sequence ID" value="SFN37728.1"/>
    <property type="molecule type" value="Genomic_DNA"/>
</dbReference>
<name>A0A1I4YI76_9NEIS</name>
<keyword evidence="4" id="KW-1003">Cell membrane</keyword>
<evidence type="ECO:0000259" key="26">
    <source>
        <dbReference type="PROSITE" id="PS50894"/>
    </source>
</evidence>
<evidence type="ECO:0000256" key="19">
    <source>
        <dbReference type="PROSITE-ProRule" id="PRU00169"/>
    </source>
</evidence>
<evidence type="ECO:0000256" key="1">
    <source>
        <dbReference type="ARBA" id="ARBA00000085"/>
    </source>
</evidence>
<dbReference type="PANTHER" id="PTHR45339:SF1">
    <property type="entry name" value="HYBRID SIGNAL TRANSDUCTION HISTIDINE KINASE J"/>
    <property type="match status" value="1"/>
</dbReference>
<dbReference type="InterPro" id="IPR005467">
    <property type="entry name" value="His_kinase_dom"/>
</dbReference>
<reference evidence="28" key="1">
    <citation type="submission" date="2016-10" db="EMBL/GenBank/DDBJ databases">
        <authorList>
            <person name="Varghese N."/>
            <person name="Submissions S."/>
        </authorList>
    </citation>
    <scope>NUCLEOTIDE SEQUENCE [LARGE SCALE GENOMIC DNA]</scope>
    <source>
        <strain evidence="28">DSM 6150</strain>
    </source>
</reference>
<evidence type="ECO:0000256" key="15">
    <source>
        <dbReference type="ARBA" id="ARBA00064003"/>
    </source>
</evidence>
<dbReference type="PROSITE" id="PS50894">
    <property type="entry name" value="HPT"/>
    <property type="match status" value="1"/>
</dbReference>
<dbReference type="Pfam" id="PF13426">
    <property type="entry name" value="PAS_9"/>
    <property type="match status" value="2"/>
</dbReference>
<dbReference type="InterPro" id="IPR000700">
    <property type="entry name" value="PAS-assoc_C"/>
</dbReference>
<dbReference type="FunFam" id="3.30.565.10:FF:000010">
    <property type="entry name" value="Sensor histidine kinase RcsC"/>
    <property type="match status" value="1"/>
</dbReference>
<dbReference type="InterPro" id="IPR042240">
    <property type="entry name" value="CHASE_sf"/>
</dbReference>
<comment type="function">
    <text evidence="14">Member of the two-component regulatory system BvgS/BvgA. Phosphorylates BvgA via a four-step phosphorelay in response to environmental signals.</text>
</comment>
<evidence type="ECO:0000256" key="17">
    <source>
        <dbReference type="ARBA" id="ARBA00070152"/>
    </source>
</evidence>
<feature type="domain" description="PAS" evidence="23">
    <location>
        <begin position="667"/>
        <end position="713"/>
    </location>
</feature>
<dbReference type="SMART" id="SM00387">
    <property type="entry name" value="HATPase_c"/>
    <property type="match status" value="1"/>
</dbReference>
<dbReference type="STRING" id="83765.SAMN05660284_01330"/>
<evidence type="ECO:0000259" key="21">
    <source>
        <dbReference type="PROSITE" id="PS50109"/>
    </source>
</evidence>
<feature type="modified residue" description="4-aspartylphosphate" evidence="19">
    <location>
        <position position="1127"/>
    </location>
</feature>
<dbReference type="SMART" id="SM00388">
    <property type="entry name" value="HisKA"/>
    <property type="match status" value="1"/>
</dbReference>
<keyword evidence="7 20" id="KW-0812">Transmembrane</keyword>
<feature type="domain" description="Histidine kinase" evidence="21">
    <location>
        <begin position="828"/>
        <end position="1048"/>
    </location>
</feature>
<evidence type="ECO:0000256" key="10">
    <source>
        <dbReference type="ARBA" id="ARBA00022840"/>
    </source>
</evidence>
<evidence type="ECO:0000256" key="16">
    <source>
        <dbReference type="ARBA" id="ARBA00068150"/>
    </source>
</evidence>
<feature type="transmembrane region" description="Helical" evidence="20">
    <location>
        <begin position="124"/>
        <end position="150"/>
    </location>
</feature>
<dbReference type="InterPro" id="IPR036097">
    <property type="entry name" value="HisK_dim/P_sf"/>
</dbReference>
<evidence type="ECO:0000313" key="28">
    <source>
        <dbReference type="Proteomes" id="UP000242869"/>
    </source>
</evidence>
<evidence type="ECO:0000256" key="5">
    <source>
        <dbReference type="ARBA" id="ARBA00022553"/>
    </source>
</evidence>
<dbReference type="GO" id="GO:0000155">
    <property type="term" value="F:phosphorelay sensor kinase activity"/>
    <property type="evidence" value="ECO:0007669"/>
    <property type="project" value="InterPro"/>
</dbReference>
<dbReference type="PROSITE" id="PS50113">
    <property type="entry name" value="PAC"/>
    <property type="match status" value="2"/>
</dbReference>
<comment type="subcellular location">
    <subcellularLocation>
        <location evidence="2">Cell membrane</location>
        <topology evidence="2">Multi-pass membrane protein</topology>
    </subcellularLocation>
</comment>
<dbReference type="SUPFAM" id="SSF55785">
    <property type="entry name" value="PYP-like sensor domain (PAS domain)"/>
    <property type="match status" value="2"/>
</dbReference>
<dbReference type="InterPro" id="IPR007895">
    <property type="entry name" value="MASE1"/>
</dbReference>
<dbReference type="GO" id="GO:0005524">
    <property type="term" value="F:ATP binding"/>
    <property type="evidence" value="ECO:0007669"/>
    <property type="project" value="UniProtKB-KW"/>
</dbReference>
<organism evidence="27 28">
    <name type="scientific">Formivibrio citricus</name>
    <dbReference type="NCBI Taxonomy" id="83765"/>
    <lineage>
        <taxon>Bacteria</taxon>
        <taxon>Pseudomonadati</taxon>
        <taxon>Pseudomonadota</taxon>
        <taxon>Betaproteobacteria</taxon>
        <taxon>Neisseriales</taxon>
        <taxon>Chitinibacteraceae</taxon>
        <taxon>Formivibrio</taxon>
    </lineage>
</organism>
<keyword evidence="13 20" id="KW-0472">Membrane</keyword>
<evidence type="ECO:0000256" key="3">
    <source>
        <dbReference type="ARBA" id="ARBA00012438"/>
    </source>
</evidence>
<feature type="transmembrane region" description="Helical" evidence="20">
    <location>
        <begin position="83"/>
        <end position="103"/>
    </location>
</feature>
<feature type="transmembrane region" description="Helical" evidence="20">
    <location>
        <begin position="497"/>
        <end position="520"/>
    </location>
</feature>
<gene>
    <name evidence="27" type="ORF">SAMN05660284_01330</name>
</gene>
<dbReference type="NCBIfam" id="TIGR00229">
    <property type="entry name" value="sensory_box"/>
    <property type="match status" value="2"/>
</dbReference>
<dbReference type="InterPro" id="IPR035965">
    <property type="entry name" value="PAS-like_dom_sf"/>
</dbReference>
<evidence type="ECO:0000313" key="27">
    <source>
        <dbReference type="EMBL" id="SFN37728.1"/>
    </source>
</evidence>
<feature type="domain" description="CHASE" evidence="25">
    <location>
        <begin position="259"/>
        <end position="425"/>
    </location>
</feature>
<evidence type="ECO:0000256" key="9">
    <source>
        <dbReference type="ARBA" id="ARBA00022777"/>
    </source>
</evidence>
<dbReference type="SMART" id="SM00091">
    <property type="entry name" value="PAS"/>
    <property type="match status" value="2"/>
</dbReference>
<dbReference type="InterPro" id="IPR008207">
    <property type="entry name" value="Sig_transdc_His_kin_Hpt_dom"/>
</dbReference>
<feature type="transmembrane region" description="Helical" evidence="20">
    <location>
        <begin position="45"/>
        <end position="77"/>
    </location>
</feature>
<keyword evidence="12" id="KW-0902">Two-component regulatory system</keyword>
<dbReference type="InterPro" id="IPR036890">
    <property type="entry name" value="HATPase_C_sf"/>
</dbReference>
<evidence type="ECO:0000256" key="20">
    <source>
        <dbReference type="SAM" id="Phobius"/>
    </source>
</evidence>
<feature type="domain" description="HPt" evidence="26">
    <location>
        <begin position="1242"/>
        <end position="1340"/>
    </location>
</feature>
<dbReference type="InterPro" id="IPR000014">
    <property type="entry name" value="PAS"/>
</dbReference>
<dbReference type="InterPro" id="IPR036641">
    <property type="entry name" value="HPT_dom_sf"/>
</dbReference>
<dbReference type="PROSITE" id="PS50109">
    <property type="entry name" value="HIS_KIN"/>
    <property type="match status" value="1"/>
</dbReference>
<dbReference type="RefSeq" id="WP_177187809.1">
    <property type="nucleotide sequence ID" value="NZ_FOVE01000008.1"/>
</dbReference>
<evidence type="ECO:0000256" key="14">
    <source>
        <dbReference type="ARBA" id="ARBA00058004"/>
    </source>
</evidence>
<dbReference type="Gene3D" id="3.30.565.10">
    <property type="entry name" value="Histidine kinase-like ATPase, C-terminal domain"/>
    <property type="match status" value="1"/>
</dbReference>
<dbReference type="SMART" id="SM00086">
    <property type="entry name" value="PAC"/>
    <property type="match status" value="2"/>
</dbReference>
<dbReference type="EC" id="2.7.13.3" evidence="3"/>
<evidence type="ECO:0000256" key="18">
    <source>
        <dbReference type="PROSITE-ProRule" id="PRU00110"/>
    </source>
</evidence>
<dbReference type="Gene3D" id="1.20.120.160">
    <property type="entry name" value="HPT domain"/>
    <property type="match status" value="1"/>
</dbReference>
<dbReference type="InterPro" id="IPR004358">
    <property type="entry name" value="Sig_transdc_His_kin-like_C"/>
</dbReference>
<dbReference type="CDD" id="cd00082">
    <property type="entry name" value="HisKA"/>
    <property type="match status" value="1"/>
</dbReference>
<dbReference type="Pfam" id="PF00512">
    <property type="entry name" value="HisKA"/>
    <property type="match status" value="1"/>
</dbReference>
<keyword evidence="11 20" id="KW-1133">Transmembrane helix</keyword>
<protein>
    <recommendedName>
        <fullName evidence="16">Sensory/regulatory protein RpfC</fullName>
        <ecNumber evidence="3">2.7.13.3</ecNumber>
    </recommendedName>
    <alternativeName>
        <fullName evidence="17">Virulence sensor protein BvgS</fullName>
    </alternativeName>
</protein>
<keyword evidence="9" id="KW-0418">Kinase</keyword>
<feature type="modified residue" description="Phosphohistidine" evidence="18">
    <location>
        <position position="1281"/>
    </location>
</feature>
<feature type="domain" description="PAS" evidence="23">
    <location>
        <begin position="548"/>
        <end position="618"/>
    </location>
</feature>